<accession>A0A816UUL7</accession>
<evidence type="ECO:0000313" key="1">
    <source>
        <dbReference type="EMBL" id="CAF2112061.1"/>
    </source>
</evidence>
<name>A0A816UUL7_BRANA</name>
<organism evidence="1">
    <name type="scientific">Brassica napus</name>
    <name type="common">Rape</name>
    <dbReference type="NCBI Taxonomy" id="3708"/>
    <lineage>
        <taxon>Eukaryota</taxon>
        <taxon>Viridiplantae</taxon>
        <taxon>Streptophyta</taxon>
        <taxon>Embryophyta</taxon>
        <taxon>Tracheophyta</taxon>
        <taxon>Spermatophyta</taxon>
        <taxon>Magnoliopsida</taxon>
        <taxon>eudicotyledons</taxon>
        <taxon>Gunneridae</taxon>
        <taxon>Pentapetalae</taxon>
        <taxon>rosids</taxon>
        <taxon>malvids</taxon>
        <taxon>Brassicales</taxon>
        <taxon>Brassicaceae</taxon>
        <taxon>Brassiceae</taxon>
        <taxon>Brassica</taxon>
    </lineage>
</organism>
<dbReference type="EMBL" id="HG994372">
    <property type="protein sequence ID" value="CAF2112061.1"/>
    <property type="molecule type" value="Genomic_DNA"/>
</dbReference>
<protein>
    <submittedName>
        <fullName evidence="1">(rape) hypothetical protein</fullName>
    </submittedName>
</protein>
<sequence length="107" mass="12682">MEFEQKRNYPNEFFNSKVEPHCLLRQIESIKRRDFSPQSPIFYSSSSLCSSSHRSSILLSFLGRIRSWKVLSSRKGKRSILYTNSSKRVLRSHSMEIDDVIHKHMFQ</sequence>
<reference evidence="1" key="1">
    <citation type="submission" date="2021-01" db="EMBL/GenBank/DDBJ databases">
        <authorList>
            <consortium name="Genoscope - CEA"/>
            <person name="William W."/>
        </authorList>
    </citation>
    <scope>NUCLEOTIDE SEQUENCE</scope>
</reference>
<dbReference type="Proteomes" id="UP001295469">
    <property type="component" value="Chromosome C08"/>
</dbReference>
<proteinExistence type="predicted"/>
<dbReference type="AlphaFoldDB" id="A0A816UUL7"/>
<gene>
    <name evidence="1" type="ORF">DARMORV10_C08P31090.1</name>
</gene>